<sequence>MSTTTASAVKNVLATDVACSKQHLTTCFSDMMLDCFPVAQCGVGMGMVKVLQLENFILNLGNSSSVKLLERG</sequence>
<comment type="caution">
    <text evidence="1">The sequence shown here is derived from an EMBL/GenBank/DDBJ whole genome shotgun (WGS) entry which is preliminary data.</text>
</comment>
<organism evidence="1 2">
    <name type="scientific">Rhododendron molle</name>
    <name type="common">Chinese azalea</name>
    <name type="synonym">Azalea mollis</name>
    <dbReference type="NCBI Taxonomy" id="49168"/>
    <lineage>
        <taxon>Eukaryota</taxon>
        <taxon>Viridiplantae</taxon>
        <taxon>Streptophyta</taxon>
        <taxon>Embryophyta</taxon>
        <taxon>Tracheophyta</taxon>
        <taxon>Spermatophyta</taxon>
        <taxon>Magnoliopsida</taxon>
        <taxon>eudicotyledons</taxon>
        <taxon>Gunneridae</taxon>
        <taxon>Pentapetalae</taxon>
        <taxon>asterids</taxon>
        <taxon>Ericales</taxon>
        <taxon>Ericaceae</taxon>
        <taxon>Ericoideae</taxon>
        <taxon>Rhodoreae</taxon>
        <taxon>Rhododendron</taxon>
    </lineage>
</organism>
<evidence type="ECO:0000313" key="2">
    <source>
        <dbReference type="Proteomes" id="UP001062846"/>
    </source>
</evidence>
<dbReference type="EMBL" id="CM046396">
    <property type="protein sequence ID" value="KAI8539298.1"/>
    <property type="molecule type" value="Genomic_DNA"/>
</dbReference>
<proteinExistence type="predicted"/>
<accession>A0ACC0ME08</accession>
<name>A0ACC0ME08_RHOML</name>
<gene>
    <name evidence="1" type="ORF">RHMOL_Rhmol09G0170800</name>
</gene>
<protein>
    <submittedName>
        <fullName evidence="1">Uncharacterized protein</fullName>
    </submittedName>
</protein>
<keyword evidence="2" id="KW-1185">Reference proteome</keyword>
<evidence type="ECO:0000313" key="1">
    <source>
        <dbReference type="EMBL" id="KAI8539298.1"/>
    </source>
</evidence>
<dbReference type="Proteomes" id="UP001062846">
    <property type="component" value="Chromosome 9"/>
</dbReference>
<reference evidence="1" key="1">
    <citation type="submission" date="2022-02" db="EMBL/GenBank/DDBJ databases">
        <title>Plant Genome Project.</title>
        <authorList>
            <person name="Zhang R.-G."/>
        </authorList>
    </citation>
    <scope>NUCLEOTIDE SEQUENCE</scope>
    <source>
        <strain evidence="1">AT1</strain>
    </source>
</reference>